<evidence type="ECO:0000313" key="2">
    <source>
        <dbReference type="Proteomes" id="UP001501183"/>
    </source>
</evidence>
<dbReference type="RefSeq" id="WP_345342940.1">
    <property type="nucleotide sequence ID" value="NZ_BAABFB010000026.1"/>
</dbReference>
<dbReference type="EMBL" id="BAABFB010000026">
    <property type="protein sequence ID" value="GAA4475363.1"/>
    <property type="molecule type" value="Genomic_DNA"/>
</dbReference>
<dbReference type="Proteomes" id="UP001501183">
    <property type="component" value="Unassembled WGS sequence"/>
</dbReference>
<gene>
    <name evidence="1" type="ORF">GCM10023094_12730</name>
</gene>
<protein>
    <recommendedName>
        <fullName evidence="3">Phosphatidylserine/phosphatidylglycerophosphate/ cardiolipin synthase-like enzyme</fullName>
    </recommendedName>
</protein>
<proteinExistence type="predicted"/>
<comment type="caution">
    <text evidence="1">The sequence shown here is derived from an EMBL/GenBank/DDBJ whole genome shotgun (WGS) entry which is preliminary data.</text>
</comment>
<evidence type="ECO:0008006" key="3">
    <source>
        <dbReference type="Google" id="ProtNLM"/>
    </source>
</evidence>
<sequence length="317" mass="34469">MGTTFHGPSPWPHITAALHTKGPRYAAIAYLGTDAPDLLPLRAGDLLIVNAARAAVRAHATSPTALAHFVAKGVRVLSSPNLHANVITTTKQAIVGSASASRSSTLADEAVIITDDPETVASARTFIDNIDQTTVVDEVFIDNATAIWAIGRAVPLQGIGRRQRARNDLLPTPVDRMFVWHTTDHQPDPDESLTWAAHTSLTTTGPTAEHPTEWFRIDRPDSRNQGQLERGDVLLQVTADNTWIHPPAVVDSDPISIPHSPHAVAYLLRTRADLEPLPVPEAETRLADLGHPNPRLRADHRIVSPSLRSALLRLWNL</sequence>
<organism evidence="1 2">
    <name type="scientific">Rhodococcus olei</name>
    <dbReference type="NCBI Taxonomy" id="2161675"/>
    <lineage>
        <taxon>Bacteria</taxon>
        <taxon>Bacillati</taxon>
        <taxon>Actinomycetota</taxon>
        <taxon>Actinomycetes</taxon>
        <taxon>Mycobacteriales</taxon>
        <taxon>Nocardiaceae</taxon>
        <taxon>Rhodococcus</taxon>
    </lineage>
</organism>
<keyword evidence="2" id="KW-1185">Reference proteome</keyword>
<evidence type="ECO:0000313" key="1">
    <source>
        <dbReference type="EMBL" id="GAA4475363.1"/>
    </source>
</evidence>
<reference evidence="2" key="1">
    <citation type="journal article" date="2019" name="Int. J. Syst. Evol. Microbiol.">
        <title>The Global Catalogue of Microorganisms (GCM) 10K type strain sequencing project: providing services to taxonomists for standard genome sequencing and annotation.</title>
        <authorList>
            <consortium name="The Broad Institute Genomics Platform"/>
            <consortium name="The Broad Institute Genome Sequencing Center for Infectious Disease"/>
            <person name="Wu L."/>
            <person name="Ma J."/>
        </authorList>
    </citation>
    <scope>NUCLEOTIDE SEQUENCE [LARGE SCALE GENOMIC DNA]</scope>
    <source>
        <strain evidence="2">JCM 32206</strain>
    </source>
</reference>
<name>A0ABP8NVW3_9NOCA</name>
<accession>A0ABP8NVW3</accession>